<sequence>MSDSFMLGNLNFGDSKSKNSVPPKPPNKQANKFSDKSNFTSFKQSHTQDHTKNQQAKNTFPTFKSSKLFDDSTMNIPELSMISKTAKHEEVFSDKNFGDFNIDKMLIACLQQRFDLTRATKVQSLSIPPLLNGDDALIKSVTGSGKTLAYAIPLVHSLQLIQPKITRSDGLFALIILPTRELAIQTYDCIDRLLNPFRRMVVGILIGGEKKKSEKARIRKGLNILVTTPGRLLDHINRTKNLNIEKLKWLVIDEADRLYEQGFSAIITQIIECIHSSCKNKIQTVLLSATLSEGVKELAGLSLKNSQLIDVGDDEHHLKEITLPSSLTNSFMVVPSKLRLVTLSCIIMDLLRKNGENSKIIIFTSCQDVVDFYSTLLTEIFNQYLESNVRIFKLHGNMDQNSRTEVFKQFHSTIGGILFCTDVASRGLDLPNVDLIIQMSSPAIVEDFVHRVGRTARLGKPGQSILILLPSEIKFIEYLREQLSINFESLKMETYFTSINSLKIPDPENFHTEQERLANLQHLFEKLVWKETEINQLACKAYLSFIRAYASYPRQLSSYLPFRQIHFGHLAKSFALLEPPKELASKLRMNRKVKKTVDIGAMKRKSIPMEERVSEFSGFGTEIKKIRRKKSNVT</sequence>
<dbReference type="AlphaFoldDB" id="A0A6P6XY12"/>
<evidence type="ECO:0000256" key="6">
    <source>
        <dbReference type="RuleBase" id="RU000492"/>
    </source>
</evidence>
<dbReference type="PROSITE" id="PS51192">
    <property type="entry name" value="HELICASE_ATP_BIND_1"/>
    <property type="match status" value="1"/>
</dbReference>
<feature type="domain" description="Helicase ATP-binding" evidence="9">
    <location>
        <begin position="127"/>
        <end position="309"/>
    </location>
</feature>
<evidence type="ECO:0000313" key="11">
    <source>
        <dbReference type="Proteomes" id="UP000515146"/>
    </source>
</evidence>
<accession>A0A6P6XY12</accession>
<dbReference type="CDD" id="cd18787">
    <property type="entry name" value="SF2_C_DEAD"/>
    <property type="match status" value="1"/>
</dbReference>
<dbReference type="SUPFAM" id="SSF52540">
    <property type="entry name" value="P-loop containing nucleoside triphosphate hydrolases"/>
    <property type="match status" value="1"/>
</dbReference>
<keyword evidence="4 6" id="KW-0067">ATP-binding</keyword>
<dbReference type="SMART" id="SM00490">
    <property type="entry name" value="HELICc"/>
    <property type="match status" value="1"/>
</dbReference>
<keyword evidence="11" id="KW-1185">Reference proteome</keyword>
<name>A0A6P6XY12_DERPT</name>
<dbReference type="SMART" id="SM01178">
    <property type="entry name" value="DUF4217"/>
    <property type="match status" value="1"/>
</dbReference>
<evidence type="ECO:0000256" key="5">
    <source>
        <dbReference type="ARBA" id="ARBA00022884"/>
    </source>
</evidence>
<dbReference type="RefSeq" id="XP_027197821.1">
    <property type="nucleotide sequence ID" value="XM_027342020.1"/>
</dbReference>
<dbReference type="InParanoid" id="A0A6P6XY12"/>
<dbReference type="Pfam" id="PF00271">
    <property type="entry name" value="Helicase_C"/>
    <property type="match status" value="1"/>
</dbReference>
<dbReference type="GO" id="GO:0003724">
    <property type="term" value="F:RNA helicase activity"/>
    <property type="evidence" value="ECO:0007669"/>
    <property type="project" value="UniProtKB-EC"/>
</dbReference>
<dbReference type="InterPro" id="IPR001650">
    <property type="entry name" value="Helicase_C-like"/>
</dbReference>
<evidence type="ECO:0000313" key="12">
    <source>
        <dbReference type="RefSeq" id="XP_027197821.1"/>
    </source>
</evidence>
<dbReference type="EC" id="3.6.4.13" evidence="7"/>
<dbReference type="InterPro" id="IPR011545">
    <property type="entry name" value="DEAD/DEAH_box_helicase_dom"/>
</dbReference>
<feature type="compositionally biased region" description="Polar residues" evidence="8">
    <location>
        <begin position="29"/>
        <end position="45"/>
    </location>
</feature>
<gene>
    <name evidence="12" type="primary">LOC113792125</name>
</gene>
<dbReference type="FunCoup" id="A0A6P6XY12">
    <property type="interactions" value="1565"/>
</dbReference>
<comment type="catalytic activity">
    <reaction evidence="7">
        <text>ATP + H2O = ADP + phosphate + H(+)</text>
        <dbReference type="Rhea" id="RHEA:13065"/>
        <dbReference type="ChEBI" id="CHEBI:15377"/>
        <dbReference type="ChEBI" id="CHEBI:15378"/>
        <dbReference type="ChEBI" id="CHEBI:30616"/>
        <dbReference type="ChEBI" id="CHEBI:43474"/>
        <dbReference type="ChEBI" id="CHEBI:456216"/>
        <dbReference type="EC" id="3.6.4.13"/>
    </reaction>
</comment>
<comment type="similarity">
    <text evidence="6">Belongs to the DEAD box helicase family.</text>
</comment>
<evidence type="ECO:0000256" key="8">
    <source>
        <dbReference type="SAM" id="MobiDB-lite"/>
    </source>
</evidence>
<keyword evidence="3 6" id="KW-0347">Helicase</keyword>
<organism evidence="11 12">
    <name type="scientific">Dermatophagoides pteronyssinus</name>
    <name type="common">European house dust mite</name>
    <dbReference type="NCBI Taxonomy" id="6956"/>
    <lineage>
        <taxon>Eukaryota</taxon>
        <taxon>Metazoa</taxon>
        <taxon>Ecdysozoa</taxon>
        <taxon>Arthropoda</taxon>
        <taxon>Chelicerata</taxon>
        <taxon>Arachnida</taxon>
        <taxon>Acari</taxon>
        <taxon>Acariformes</taxon>
        <taxon>Sarcoptiformes</taxon>
        <taxon>Astigmata</taxon>
        <taxon>Psoroptidia</taxon>
        <taxon>Analgoidea</taxon>
        <taxon>Pyroglyphidae</taxon>
        <taxon>Dermatophagoidinae</taxon>
        <taxon>Dermatophagoides</taxon>
    </lineage>
</organism>
<keyword evidence="1 6" id="KW-0547">Nucleotide-binding</keyword>
<keyword evidence="2 6" id="KW-0378">Hydrolase</keyword>
<dbReference type="InterPro" id="IPR027417">
    <property type="entry name" value="P-loop_NTPase"/>
</dbReference>
<reference evidence="12" key="1">
    <citation type="submission" date="2025-08" db="UniProtKB">
        <authorList>
            <consortium name="RefSeq"/>
        </authorList>
    </citation>
    <scope>IDENTIFICATION</scope>
    <source>
        <strain evidence="12">Airmid</strain>
    </source>
</reference>
<comment type="function">
    <text evidence="7">RNA helicase.</text>
</comment>
<evidence type="ECO:0000256" key="7">
    <source>
        <dbReference type="RuleBase" id="RU365068"/>
    </source>
</evidence>
<dbReference type="OrthoDB" id="422663at2759"/>
<evidence type="ECO:0000256" key="1">
    <source>
        <dbReference type="ARBA" id="ARBA00022741"/>
    </source>
</evidence>
<dbReference type="Gene3D" id="3.40.50.300">
    <property type="entry name" value="P-loop containing nucleotide triphosphate hydrolases"/>
    <property type="match status" value="2"/>
</dbReference>
<evidence type="ECO:0000256" key="2">
    <source>
        <dbReference type="ARBA" id="ARBA00022801"/>
    </source>
</evidence>
<dbReference type="InterPro" id="IPR000629">
    <property type="entry name" value="RNA-helicase_DEAD-box_CS"/>
</dbReference>
<feature type="domain" description="Helicase C-terminal" evidence="10">
    <location>
        <begin position="346"/>
        <end position="498"/>
    </location>
</feature>
<dbReference type="Pfam" id="PF00270">
    <property type="entry name" value="DEAD"/>
    <property type="match status" value="1"/>
</dbReference>
<comment type="domain">
    <text evidence="7">The Q motif is unique to and characteristic of the DEAD box family of RNA helicases and controls ATP binding and hydrolysis.</text>
</comment>
<evidence type="ECO:0000259" key="10">
    <source>
        <dbReference type="PROSITE" id="PS51194"/>
    </source>
</evidence>
<proteinExistence type="inferred from homology"/>
<protein>
    <recommendedName>
        <fullName evidence="7">ATP-dependent RNA helicase</fullName>
        <ecNumber evidence="7">3.6.4.13</ecNumber>
    </recommendedName>
</protein>
<dbReference type="GO" id="GO:0005524">
    <property type="term" value="F:ATP binding"/>
    <property type="evidence" value="ECO:0007669"/>
    <property type="project" value="UniProtKB-UniRule"/>
</dbReference>
<dbReference type="Proteomes" id="UP000515146">
    <property type="component" value="Unplaced"/>
</dbReference>
<dbReference type="PROSITE" id="PS00039">
    <property type="entry name" value="DEAD_ATP_HELICASE"/>
    <property type="match status" value="1"/>
</dbReference>
<dbReference type="KEGG" id="dpte:113792125"/>
<feature type="region of interest" description="Disordered" evidence="8">
    <location>
        <begin position="1"/>
        <end position="58"/>
    </location>
</feature>
<dbReference type="PANTHER" id="PTHR24031">
    <property type="entry name" value="RNA HELICASE"/>
    <property type="match status" value="1"/>
</dbReference>
<evidence type="ECO:0000256" key="4">
    <source>
        <dbReference type="ARBA" id="ARBA00022840"/>
    </source>
</evidence>
<keyword evidence="5 7" id="KW-0694">RNA-binding</keyword>
<dbReference type="InterPro" id="IPR014001">
    <property type="entry name" value="Helicase_ATP-bd"/>
</dbReference>
<evidence type="ECO:0000256" key="3">
    <source>
        <dbReference type="ARBA" id="ARBA00022806"/>
    </source>
</evidence>
<dbReference type="SMART" id="SM00487">
    <property type="entry name" value="DEXDc"/>
    <property type="match status" value="1"/>
</dbReference>
<dbReference type="GO" id="GO:0016787">
    <property type="term" value="F:hydrolase activity"/>
    <property type="evidence" value="ECO:0007669"/>
    <property type="project" value="UniProtKB-KW"/>
</dbReference>
<dbReference type="OMA" id="IHEQICE"/>
<dbReference type="Pfam" id="PF13959">
    <property type="entry name" value="CTE_SPB4"/>
    <property type="match status" value="1"/>
</dbReference>
<dbReference type="GO" id="GO:0003723">
    <property type="term" value="F:RNA binding"/>
    <property type="evidence" value="ECO:0007669"/>
    <property type="project" value="UniProtKB-UniRule"/>
</dbReference>
<dbReference type="InterPro" id="IPR025313">
    <property type="entry name" value="SPB4-like_CTE"/>
</dbReference>
<evidence type="ECO:0000259" key="9">
    <source>
        <dbReference type="PROSITE" id="PS51192"/>
    </source>
</evidence>
<dbReference type="PROSITE" id="PS51194">
    <property type="entry name" value="HELICASE_CTER"/>
    <property type="match status" value="1"/>
</dbReference>